<dbReference type="InterPro" id="IPR039537">
    <property type="entry name" value="Retrotran_Ty1/copia-like"/>
</dbReference>
<dbReference type="PROSITE" id="PS50994">
    <property type="entry name" value="INTEGRASE"/>
    <property type="match status" value="1"/>
</dbReference>
<dbReference type="OrthoDB" id="418757at2759"/>
<dbReference type="EMBL" id="BJWL01000471">
    <property type="protein sequence ID" value="GFS46649.1"/>
    <property type="molecule type" value="Genomic_DNA"/>
</dbReference>
<evidence type="ECO:0000259" key="2">
    <source>
        <dbReference type="PROSITE" id="PS50994"/>
    </source>
</evidence>
<dbReference type="InterPro" id="IPR036397">
    <property type="entry name" value="RNaseH_sf"/>
</dbReference>
<evidence type="ECO:0000256" key="1">
    <source>
        <dbReference type="ARBA" id="ARBA00022670"/>
    </source>
</evidence>
<evidence type="ECO:0000313" key="4">
    <source>
        <dbReference type="Proteomes" id="UP000585474"/>
    </source>
</evidence>
<accession>A0A7J0E0Y9</accession>
<dbReference type="PANTHER" id="PTHR42648">
    <property type="entry name" value="TRANSPOSASE, PUTATIVE-RELATED"/>
    <property type="match status" value="1"/>
</dbReference>
<organism evidence="3 4">
    <name type="scientific">Actinidia rufa</name>
    <dbReference type="NCBI Taxonomy" id="165716"/>
    <lineage>
        <taxon>Eukaryota</taxon>
        <taxon>Viridiplantae</taxon>
        <taxon>Streptophyta</taxon>
        <taxon>Embryophyta</taxon>
        <taxon>Tracheophyta</taxon>
        <taxon>Spermatophyta</taxon>
        <taxon>Magnoliopsida</taxon>
        <taxon>eudicotyledons</taxon>
        <taxon>Gunneridae</taxon>
        <taxon>Pentapetalae</taxon>
        <taxon>asterids</taxon>
        <taxon>Ericales</taxon>
        <taxon>Actinidiaceae</taxon>
        <taxon>Actinidia</taxon>
    </lineage>
</organism>
<dbReference type="Proteomes" id="UP000585474">
    <property type="component" value="Unassembled WGS sequence"/>
</dbReference>
<feature type="domain" description="Integrase catalytic" evidence="2">
    <location>
        <begin position="302"/>
        <end position="398"/>
    </location>
</feature>
<name>A0A7J0E0Y9_9ERIC</name>
<dbReference type="Gene3D" id="3.30.420.10">
    <property type="entry name" value="Ribonuclease H-like superfamily/Ribonuclease H"/>
    <property type="match status" value="1"/>
</dbReference>
<dbReference type="GO" id="GO:0003676">
    <property type="term" value="F:nucleic acid binding"/>
    <property type="evidence" value="ECO:0007669"/>
    <property type="project" value="InterPro"/>
</dbReference>
<dbReference type="InterPro" id="IPR012337">
    <property type="entry name" value="RNaseH-like_sf"/>
</dbReference>
<dbReference type="SUPFAM" id="SSF53098">
    <property type="entry name" value="Ribonuclease H-like"/>
    <property type="match status" value="1"/>
</dbReference>
<reference evidence="4" key="1">
    <citation type="submission" date="2019-07" db="EMBL/GenBank/DDBJ databases">
        <title>De Novo Assembly of kiwifruit Actinidia rufa.</title>
        <authorList>
            <person name="Sugita-Konishi S."/>
            <person name="Sato K."/>
            <person name="Mori E."/>
            <person name="Abe Y."/>
            <person name="Kisaki G."/>
            <person name="Hamano K."/>
            <person name="Suezawa K."/>
            <person name="Otani M."/>
            <person name="Fukuda T."/>
            <person name="Manabe T."/>
            <person name="Gomi K."/>
            <person name="Tabuchi M."/>
            <person name="Akimitsu K."/>
            <person name="Kataoka I."/>
        </authorList>
    </citation>
    <scope>NUCLEOTIDE SEQUENCE [LARGE SCALE GENOMIC DNA]</scope>
    <source>
        <strain evidence="4">cv. Fuchu</strain>
    </source>
</reference>
<evidence type="ECO:0000313" key="3">
    <source>
        <dbReference type="EMBL" id="GFS46649.1"/>
    </source>
</evidence>
<sequence length="573" mass="63858">MQMEDILYQKDLYQPIDGKKPADMEQAKWDVLDHKALGTVRLCLALSCVEHGQRKDYIRFVQSPRKDVRKKPSAVNKSAEKLEWTCRGSKQFFRICKEDKLEDVVALIGLGSEAVSKKSIGESWIIDSGASFHATPCMDVLQNYVQGNFGKVYLGDDEACNIVGKGDVQITQTDRTILKLKDVRHVPSITRNLISVGQLSEGGVVPSFTSDAWKMSKGALILARGKKEGTLYVSSGTYSSITMVASGIDCTTWHRRLGHMSEKGDEKEGQLYKGGKDSKNGEVGACSYRHVGSIKGMKLKCLKSDNGDEYCSSEFEDYCAANGIRRLKTVPKKPRQNGVAERMSRTILERARSMRLHAGYLSNSWAEAVNTAVYLINRGPSVPFELWIARREFGQARRLGNWFNYQGEVCTAWIKEESDGANGTRWELSAGFKLASIGSQVDSALFESAAVSWVSRLQKIVTISTTEAEYVAATEACKEMVWLRSFMKELGMEQDNSKLFSDSQSAIHLAKNAAFHSRTKHIDIKCHFIRSLLEDGQFTFEKINTRDNPADMFTKVVTVEKLKSCSTSVGLSA</sequence>
<gene>
    <name evidence="3" type="ORF">Acr_00g0103530</name>
</gene>
<keyword evidence="1" id="KW-0645">Protease</keyword>
<dbReference type="InterPro" id="IPR054722">
    <property type="entry name" value="PolX-like_BBD"/>
</dbReference>
<dbReference type="GO" id="GO:0006508">
    <property type="term" value="P:proteolysis"/>
    <property type="evidence" value="ECO:0007669"/>
    <property type="project" value="UniProtKB-KW"/>
</dbReference>
<keyword evidence="4" id="KW-1185">Reference proteome</keyword>
<keyword evidence="1" id="KW-0378">Hydrolase</keyword>
<dbReference type="InterPro" id="IPR001584">
    <property type="entry name" value="Integrase_cat-core"/>
</dbReference>
<dbReference type="Pfam" id="PF22936">
    <property type="entry name" value="Pol_BBD"/>
    <property type="match status" value="1"/>
</dbReference>
<dbReference type="GO" id="GO:0015074">
    <property type="term" value="P:DNA integration"/>
    <property type="evidence" value="ECO:0007669"/>
    <property type="project" value="InterPro"/>
</dbReference>
<comment type="caution">
    <text evidence="3">The sequence shown here is derived from an EMBL/GenBank/DDBJ whole genome shotgun (WGS) entry which is preliminary data.</text>
</comment>
<protein>
    <recommendedName>
        <fullName evidence="2">Integrase catalytic domain-containing protein</fullName>
    </recommendedName>
</protein>
<dbReference type="AlphaFoldDB" id="A0A7J0E0Y9"/>
<dbReference type="PANTHER" id="PTHR42648:SF28">
    <property type="entry name" value="TRANSPOSON-ENCODED PROTEIN WITH RIBONUCLEASE H-LIKE AND RETROVIRUS ZINC FINGER-LIKE DOMAINS"/>
    <property type="match status" value="1"/>
</dbReference>
<dbReference type="GO" id="GO:0008233">
    <property type="term" value="F:peptidase activity"/>
    <property type="evidence" value="ECO:0007669"/>
    <property type="project" value="UniProtKB-KW"/>
</dbReference>
<dbReference type="CDD" id="cd09272">
    <property type="entry name" value="RNase_HI_RT_Ty1"/>
    <property type="match status" value="1"/>
</dbReference>
<proteinExistence type="predicted"/>